<proteinExistence type="predicted"/>
<reference evidence="1 2" key="1">
    <citation type="submission" date="2019-09" db="EMBL/GenBank/DDBJ databases">
        <title>Whole-genome sequence of the purple sulfur bacterium Thiohalocapsa marina DSM 19078.</title>
        <authorList>
            <person name="Kyndt J.A."/>
            <person name="Meyer T.E."/>
        </authorList>
    </citation>
    <scope>NUCLEOTIDE SEQUENCE [LARGE SCALE GENOMIC DNA]</scope>
    <source>
        <strain evidence="1 2">DSM 19078</strain>
    </source>
</reference>
<evidence type="ECO:0000313" key="2">
    <source>
        <dbReference type="Proteomes" id="UP000322981"/>
    </source>
</evidence>
<keyword evidence="2" id="KW-1185">Reference proteome</keyword>
<organism evidence="1 2">
    <name type="scientific">Thiohalocapsa marina</name>
    <dbReference type="NCBI Taxonomy" id="424902"/>
    <lineage>
        <taxon>Bacteria</taxon>
        <taxon>Pseudomonadati</taxon>
        <taxon>Pseudomonadota</taxon>
        <taxon>Gammaproteobacteria</taxon>
        <taxon>Chromatiales</taxon>
        <taxon>Chromatiaceae</taxon>
        <taxon>Thiohalocapsa</taxon>
    </lineage>
</organism>
<dbReference type="EMBL" id="VWXX01000001">
    <property type="protein sequence ID" value="KAA6187913.1"/>
    <property type="molecule type" value="Genomic_DNA"/>
</dbReference>
<comment type="caution">
    <text evidence="1">The sequence shown here is derived from an EMBL/GenBank/DDBJ whole genome shotgun (WGS) entry which is preliminary data.</text>
</comment>
<dbReference type="AlphaFoldDB" id="A0A5M8FVX0"/>
<dbReference type="Proteomes" id="UP000322981">
    <property type="component" value="Unassembled WGS sequence"/>
</dbReference>
<accession>A0A5M8FVX0</accession>
<sequence length="87" mass="9003">MAERSFLAIAVSRFADTAILVSDSPTGAGSIHNTGERAVAGFGANALAREADAAVWEAVLRGCLEHVVTLVQSLENEPYTSSPGTVT</sequence>
<gene>
    <name evidence="1" type="ORF">F2Q65_01400</name>
</gene>
<protein>
    <submittedName>
        <fullName evidence="1">Uncharacterized protein</fullName>
    </submittedName>
</protein>
<name>A0A5M8FVX0_9GAMM</name>
<evidence type="ECO:0000313" key="1">
    <source>
        <dbReference type="EMBL" id="KAA6187913.1"/>
    </source>
</evidence>
<dbReference type="RefSeq" id="WP_150089621.1">
    <property type="nucleotide sequence ID" value="NZ_VWXX01000001.1"/>
</dbReference>